<dbReference type="AlphaFoldDB" id="A0AAN8NYE3"/>
<dbReference type="InterPro" id="IPR021476">
    <property type="entry name" value="Egh16-like"/>
</dbReference>
<feature type="chain" id="PRO_5042820573" evidence="1">
    <location>
        <begin position="24"/>
        <end position="263"/>
    </location>
</feature>
<dbReference type="PANTHER" id="PTHR34618:SF1">
    <property type="entry name" value="SECRETED PROTEIN"/>
    <property type="match status" value="1"/>
</dbReference>
<gene>
    <name evidence="2" type="ORF">TWF718_006395</name>
</gene>
<proteinExistence type="predicted"/>
<evidence type="ECO:0000313" key="2">
    <source>
        <dbReference type="EMBL" id="KAK6348606.1"/>
    </source>
</evidence>
<dbReference type="EMBL" id="JAVHNR010000003">
    <property type="protein sequence ID" value="KAK6348606.1"/>
    <property type="molecule type" value="Genomic_DNA"/>
</dbReference>
<keyword evidence="3" id="KW-1185">Reference proteome</keyword>
<dbReference type="Proteomes" id="UP001313282">
    <property type="component" value="Unassembled WGS sequence"/>
</dbReference>
<comment type="caution">
    <text evidence="2">The sequence shown here is derived from an EMBL/GenBank/DDBJ whole genome shotgun (WGS) entry which is preliminary data.</text>
</comment>
<evidence type="ECO:0000256" key="1">
    <source>
        <dbReference type="SAM" id="SignalP"/>
    </source>
</evidence>
<dbReference type="Pfam" id="PF11327">
    <property type="entry name" value="Egh16-like"/>
    <property type="match status" value="1"/>
</dbReference>
<protein>
    <submittedName>
        <fullName evidence="2">Uncharacterized protein</fullName>
    </submittedName>
</protein>
<accession>A0AAN8NYE3</accession>
<dbReference type="PANTHER" id="PTHR34618">
    <property type="entry name" value="SURFACE PROTEIN MAS1, PUTATIVE-RELATED"/>
    <property type="match status" value="1"/>
</dbReference>
<sequence length="263" mass="27781">MHFPTLLTSASIALSSIAGLTSAHNVFRDAVGDANPKIHGYALGFDPSLKYEQVADLYKKGKAKFYSDLAIDVVGFKNHVIGYGPAHVEVKTGCGSTPRTALSAFFKSKTAWKGLDEAKRNPFLMKPVPHGGQVNVAEEMGILASRGGTFGVPQVTAGGSLTIVNYQINVDGAGPFDCYIDNKGLGNVWGKDPLTVRTTCGGNPNSVGMEGMFKNCTVTVAMPKGLGCTGAYNDGKQKNICMVRCQNRAKNGLFGGCVPVQLV</sequence>
<organism evidence="2 3">
    <name type="scientific">Orbilia javanica</name>
    <dbReference type="NCBI Taxonomy" id="47235"/>
    <lineage>
        <taxon>Eukaryota</taxon>
        <taxon>Fungi</taxon>
        <taxon>Dikarya</taxon>
        <taxon>Ascomycota</taxon>
        <taxon>Pezizomycotina</taxon>
        <taxon>Orbiliomycetes</taxon>
        <taxon>Orbiliales</taxon>
        <taxon>Orbiliaceae</taxon>
        <taxon>Orbilia</taxon>
    </lineage>
</organism>
<feature type="signal peptide" evidence="1">
    <location>
        <begin position="1"/>
        <end position="23"/>
    </location>
</feature>
<evidence type="ECO:0000313" key="3">
    <source>
        <dbReference type="Proteomes" id="UP001313282"/>
    </source>
</evidence>
<name>A0AAN8NYE3_9PEZI</name>
<reference evidence="2 3" key="1">
    <citation type="submission" date="2019-10" db="EMBL/GenBank/DDBJ databases">
        <authorList>
            <person name="Palmer J.M."/>
        </authorList>
    </citation>
    <scope>NUCLEOTIDE SEQUENCE [LARGE SCALE GENOMIC DNA]</scope>
    <source>
        <strain evidence="2 3">TWF718</strain>
    </source>
</reference>
<keyword evidence="1" id="KW-0732">Signal</keyword>